<feature type="transmembrane region" description="Helical" evidence="9">
    <location>
        <begin position="484"/>
        <end position="505"/>
    </location>
</feature>
<dbReference type="Proteomes" id="UP000825729">
    <property type="component" value="Unassembled WGS sequence"/>
</dbReference>
<evidence type="ECO:0000256" key="4">
    <source>
        <dbReference type="ARBA" id="ARBA00022692"/>
    </source>
</evidence>
<feature type="transmembrane region" description="Helical" evidence="9">
    <location>
        <begin position="548"/>
        <end position="574"/>
    </location>
</feature>
<feature type="transmembrane region" description="Helical" evidence="9">
    <location>
        <begin position="231"/>
        <end position="253"/>
    </location>
</feature>
<dbReference type="GO" id="GO:0072657">
    <property type="term" value="P:protein localization to membrane"/>
    <property type="evidence" value="ECO:0007669"/>
    <property type="project" value="TreeGrafter"/>
</dbReference>
<name>A0AAV7FG25_ARIFI</name>
<dbReference type="GO" id="GO:0000139">
    <property type="term" value="C:Golgi membrane"/>
    <property type="evidence" value="ECO:0007669"/>
    <property type="project" value="UniProtKB-SubCell"/>
</dbReference>
<reference evidence="10 11" key="1">
    <citation type="submission" date="2021-07" db="EMBL/GenBank/DDBJ databases">
        <title>The Aristolochia fimbriata genome: insights into angiosperm evolution, floral development and chemical biosynthesis.</title>
        <authorList>
            <person name="Jiao Y."/>
        </authorList>
    </citation>
    <scope>NUCLEOTIDE SEQUENCE [LARGE SCALE GENOMIC DNA]</scope>
    <source>
        <strain evidence="10">IBCAS-2021</strain>
        <tissue evidence="10">Leaf</tissue>
    </source>
</reference>
<evidence type="ECO:0000256" key="5">
    <source>
        <dbReference type="ARBA" id="ARBA00022729"/>
    </source>
</evidence>
<comment type="similarity">
    <text evidence="3 9">Belongs to the nonaspanin (TM9SF) (TC 9.A.2) family.</text>
</comment>
<keyword evidence="6" id="KW-0967">Endosome</keyword>
<evidence type="ECO:0000256" key="1">
    <source>
        <dbReference type="ARBA" id="ARBA00004337"/>
    </source>
</evidence>
<evidence type="ECO:0000256" key="9">
    <source>
        <dbReference type="RuleBase" id="RU363079"/>
    </source>
</evidence>
<evidence type="ECO:0000256" key="2">
    <source>
        <dbReference type="ARBA" id="ARBA00004653"/>
    </source>
</evidence>
<evidence type="ECO:0000256" key="8">
    <source>
        <dbReference type="ARBA" id="ARBA00023136"/>
    </source>
</evidence>
<evidence type="ECO:0000313" key="10">
    <source>
        <dbReference type="EMBL" id="KAG9458997.1"/>
    </source>
</evidence>
<dbReference type="InterPro" id="IPR004240">
    <property type="entry name" value="EMP70"/>
</dbReference>
<protein>
    <recommendedName>
        <fullName evidence="9">Transmembrane 9 superfamily member</fullName>
    </recommendedName>
</protein>
<evidence type="ECO:0000256" key="6">
    <source>
        <dbReference type="ARBA" id="ARBA00022753"/>
    </source>
</evidence>
<dbReference type="PANTHER" id="PTHR10766:SF119">
    <property type="entry name" value="TRANSMEMBRANE 9 SUPERFAMILY MEMBER 5"/>
    <property type="match status" value="1"/>
</dbReference>
<feature type="chain" id="PRO_5043105553" description="Transmembrane 9 superfamily member" evidence="9">
    <location>
        <begin position="28"/>
        <end position="591"/>
    </location>
</feature>
<evidence type="ECO:0000313" key="11">
    <source>
        <dbReference type="Proteomes" id="UP000825729"/>
    </source>
</evidence>
<keyword evidence="5 9" id="KW-0732">Signal</keyword>
<dbReference type="AlphaFoldDB" id="A0AAV7FG25"/>
<feature type="transmembrane region" description="Helical" evidence="9">
    <location>
        <begin position="517"/>
        <end position="542"/>
    </location>
</feature>
<dbReference type="EMBL" id="JAINDJ010000002">
    <property type="protein sequence ID" value="KAG9458997.1"/>
    <property type="molecule type" value="Genomic_DNA"/>
</dbReference>
<dbReference type="Pfam" id="PF02990">
    <property type="entry name" value="EMP70"/>
    <property type="match status" value="1"/>
</dbReference>
<feature type="transmembrane region" description="Helical" evidence="9">
    <location>
        <begin position="303"/>
        <end position="322"/>
    </location>
</feature>
<keyword evidence="11" id="KW-1185">Reference proteome</keyword>
<comment type="caution">
    <text evidence="10">The sequence shown here is derived from an EMBL/GenBank/DDBJ whole genome shotgun (WGS) entry which is preliminary data.</text>
</comment>
<gene>
    <name evidence="10" type="ORF">H6P81_003505</name>
</gene>
<evidence type="ECO:0000256" key="3">
    <source>
        <dbReference type="ARBA" id="ARBA00005227"/>
    </source>
</evidence>
<accession>A0AAV7FG25</accession>
<keyword evidence="8 9" id="KW-0472">Membrane</keyword>
<feature type="transmembrane region" description="Helical" evidence="9">
    <location>
        <begin position="363"/>
        <end position="385"/>
    </location>
</feature>
<feature type="transmembrane region" description="Helical" evidence="9">
    <location>
        <begin position="453"/>
        <end position="472"/>
    </location>
</feature>
<sequence>MAGASGIGLVCALVSFQIIAVAAKASASDHRYNVGDRVPLLVNKVGPLNNPSETYWYYDLPFCRPDQIIEKKESLGEVLNGDRLTNSLYELNFREDKNGVSICKKKLSEQEVAKFRDAAKREYYYQLYYDDLPSWGFIGKVDRSWEDIEDASPRYYLFTHIEFTVLYNQNHIIEIKSFSDPNYSTDITEDVETEVEFVYSVHWDETSRSFERRMEKYLGDTLLQKHQQIHWFSVINSVIALTLLLGFIITVFMRILKNDLNKYCHGDEEEDKEVGWKYIHGDVFRYPSHKSTLCAILGSGSQLLMLTFLVFILALVGIFYPYNRGSVYTSVVIIYALTSAVAGYTAISFHIQLGGIVWVPTMLLTGSLFSAPVLLMFIIVNAIAASYGATAALPLGTIMAIFVIWIAITIPMLIAGSLIGRFTSSEVQPPSAPRRHPMDIPHLPWYSRTASQMFLAGALPFSAIFTELYYVFASLWGHKIHAVYGVWFIVFIILILLTAILSVGLTYFQLSGEDYRWWWRCLICGGSTSIFIFGYCCYFYTISRMTDLMQLSFFFCYNACICYAMFLMLGTVAFRASFVFVWRIYSAIKSE</sequence>
<keyword evidence="4 9" id="KW-0812">Transmembrane</keyword>
<feature type="transmembrane region" description="Helical" evidence="9">
    <location>
        <begin position="391"/>
        <end position="415"/>
    </location>
</feature>
<feature type="signal peptide" evidence="9">
    <location>
        <begin position="1"/>
        <end position="27"/>
    </location>
</feature>
<keyword evidence="7 9" id="KW-1133">Transmembrane helix</keyword>
<dbReference type="PANTHER" id="PTHR10766">
    <property type="entry name" value="TRANSMEMBRANE 9 SUPERFAMILY PROTEIN"/>
    <property type="match status" value="1"/>
</dbReference>
<organism evidence="10 11">
    <name type="scientific">Aristolochia fimbriata</name>
    <name type="common">White veined hardy Dutchman's pipe vine</name>
    <dbReference type="NCBI Taxonomy" id="158543"/>
    <lineage>
        <taxon>Eukaryota</taxon>
        <taxon>Viridiplantae</taxon>
        <taxon>Streptophyta</taxon>
        <taxon>Embryophyta</taxon>
        <taxon>Tracheophyta</taxon>
        <taxon>Spermatophyta</taxon>
        <taxon>Magnoliopsida</taxon>
        <taxon>Magnoliidae</taxon>
        <taxon>Piperales</taxon>
        <taxon>Aristolochiaceae</taxon>
        <taxon>Aristolochia</taxon>
    </lineage>
</organism>
<evidence type="ECO:0000256" key="7">
    <source>
        <dbReference type="ARBA" id="ARBA00022989"/>
    </source>
</evidence>
<proteinExistence type="inferred from homology"/>
<dbReference type="GO" id="GO:0010008">
    <property type="term" value="C:endosome membrane"/>
    <property type="evidence" value="ECO:0007669"/>
    <property type="project" value="UniProtKB-SubCell"/>
</dbReference>
<comment type="subcellular location">
    <subcellularLocation>
        <location evidence="1">Endosome membrane</location>
        <topology evidence="1">Multi-pass membrane protein</topology>
    </subcellularLocation>
    <subcellularLocation>
        <location evidence="2">Golgi apparatus membrane</location>
        <topology evidence="2">Multi-pass membrane protein</topology>
    </subcellularLocation>
</comment>
<feature type="transmembrane region" description="Helical" evidence="9">
    <location>
        <begin position="328"/>
        <end position="351"/>
    </location>
</feature>